<feature type="compositionally biased region" description="Polar residues" evidence="2">
    <location>
        <begin position="263"/>
        <end position="279"/>
    </location>
</feature>
<reference key="1">
    <citation type="journal article" date="2007" name="Nature">
        <title>The medaka draft genome and insights into vertebrate genome evolution.</title>
        <authorList>
            <person name="Kasahara M."/>
            <person name="Naruse K."/>
            <person name="Sasaki S."/>
            <person name="Nakatani Y."/>
            <person name="Qu W."/>
            <person name="Ahsan B."/>
            <person name="Yamada T."/>
            <person name="Nagayasu Y."/>
            <person name="Doi K."/>
            <person name="Kasai Y."/>
            <person name="Jindo T."/>
            <person name="Kobayashi D."/>
            <person name="Shimada A."/>
            <person name="Toyoda A."/>
            <person name="Kuroki Y."/>
            <person name="Fujiyama A."/>
            <person name="Sasaki T."/>
            <person name="Shimizu A."/>
            <person name="Asakawa S."/>
            <person name="Shimizu N."/>
            <person name="Hashimoto S."/>
            <person name="Yang J."/>
            <person name="Lee Y."/>
            <person name="Matsushima K."/>
            <person name="Sugano S."/>
            <person name="Sakaizumi M."/>
            <person name="Narita T."/>
            <person name="Ohishi K."/>
            <person name="Haga S."/>
            <person name="Ohta F."/>
            <person name="Nomoto H."/>
            <person name="Nogata K."/>
            <person name="Morishita T."/>
            <person name="Endo T."/>
            <person name="Shin-I T."/>
            <person name="Takeda H."/>
            <person name="Morishita S."/>
            <person name="Kohara Y."/>
        </authorList>
    </citation>
    <scope>NUCLEOTIDE SEQUENCE [LARGE SCALE GENOMIC DNA]</scope>
    <source>
        <strain>Hd-rR</strain>
    </source>
</reference>
<feature type="compositionally biased region" description="Polar residues" evidence="2">
    <location>
        <begin position="67"/>
        <end position="84"/>
    </location>
</feature>
<reference evidence="3 4" key="2">
    <citation type="submission" date="2017-04" db="EMBL/GenBank/DDBJ databases">
        <title>CpG methylation of centromeres and impact of large insertions on vertebrate speciation.</title>
        <authorList>
            <person name="Ichikawa K."/>
            <person name="Yoshimura J."/>
            <person name="Morishita S."/>
        </authorList>
    </citation>
    <scope>NUCLEOTIDE SEQUENCE</scope>
    <source>
        <strain evidence="3 4">HSOK</strain>
    </source>
</reference>
<dbReference type="Ensembl" id="ENSORLT00015006886.1">
    <property type="protein sequence ID" value="ENSORLP00015004863.1"/>
    <property type="gene ID" value="ENSORLG00015005680.1"/>
</dbReference>
<evidence type="ECO:0000256" key="2">
    <source>
        <dbReference type="SAM" id="MobiDB-lite"/>
    </source>
</evidence>
<reference evidence="3" key="4">
    <citation type="submission" date="2025-09" db="UniProtKB">
        <authorList>
            <consortium name="Ensembl"/>
        </authorList>
    </citation>
    <scope>IDENTIFICATION</scope>
    <source>
        <strain evidence="3">HSOK</strain>
    </source>
</reference>
<dbReference type="AlphaFoldDB" id="A0A3P9HB99"/>
<proteinExistence type="predicted"/>
<feature type="compositionally biased region" description="Basic and acidic residues" evidence="2">
    <location>
        <begin position="210"/>
        <end position="222"/>
    </location>
</feature>
<feature type="compositionally biased region" description="Polar residues" evidence="2">
    <location>
        <begin position="396"/>
        <end position="408"/>
    </location>
</feature>
<feature type="region of interest" description="Disordered" evidence="2">
    <location>
        <begin position="317"/>
        <end position="430"/>
    </location>
</feature>
<evidence type="ECO:0000313" key="3">
    <source>
        <dbReference type="Ensembl" id="ENSORLP00015004863.1"/>
    </source>
</evidence>
<feature type="region of interest" description="Disordered" evidence="2">
    <location>
        <begin position="151"/>
        <end position="178"/>
    </location>
</feature>
<keyword evidence="1" id="KW-0597">Phosphoprotein</keyword>
<feature type="compositionally biased region" description="Polar residues" evidence="2">
    <location>
        <begin position="340"/>
        <end position="357"/>
    </location>
</feature>
<evidence type="ECO:0000313" key="4">
    <source>
        <dbReference type="Proteomes" id="UP000265200"/>
    </source>
</evidence>
<dbReference type="PANTHER" id="PTHR16095:SF9">
    <property type="entry name" value="PROLINE AND SERINE-RICH PROTEIN 2"/>
    <property type="match status" value="1"/>
</dbReference>
<feature type="region of interest" description="Disordered" evidence="2">
    <location>
        <begin position="210"/>
        <end position="234"/>
    </location>
</feature>
<accession>A0A3P9HB99</accession>
<protein>
    <recommendedName>
        <fullName evidence="5">Proline and serine rich 2</fullName>
    </recommendedName>
</protein>
<evidence type="ECO:0000256" key="1">
    <source>
        <dbReference type="ARBA" id="ARBA00022553"/>
    </source>
</evidence>
<dbReference type="PANTHER" id="PTHR16095">
    <property type="entry name" value="TRANSMEMBRANE PROTEIN 143 FAMILY MEMBER"/>
    <property type="match status" value="1"/>
</dbReference>
<reference evidence="3" key="3">
    <citation type="submission" date="2025-08" db="UniProtKB">
        <authorList>
            <consortium name="Ensembl"/>
        </authorList>
    </citation>
    <scope>IDENTIFICATION</scope>
    <source>
        <strain evidence="3">HSOK</strain>
    </source>
</reference>
<name>A0A3P9HB99_ORYLA</name>
<organism evidence="3 4">
    <name type="scientific">Oryzias latipes</name>
    <name type="common">Japanese rice fish</name>
    <name type="synonym">Japanese killifish</name>
    <dbReference type="NCBI Taxonomy" id="8090"/>
    <lineage>
        <taxon>Eukaryota</taxon>
        <taxon>Metazoa</taxon>
        <taxon>Chordata</taxon>
        <taxon>Craniata</taxon>
        <taxon>Vertebrata</taxon>
        <taxon>Euteleostomi</taxon>
        <taxon>Actinopterygii</taxon>
        <taxon>Neopterygii</taxon>
        <taxon>Teleostei</taxon>
        <taxon>Neoteleostei</taxon>
        <taxon>Acanthomorphata</taxon>
        <taxon>Ovalentaria</taxon>
        <taxon>Atherinomorphae</taxon>
        <taxon>Beloniformes</taxon>
        <taxon>Adrianichthyidae</taxon>
        <taxon>Oryziinae</taxon>
        <taxon>Oryzias</taxon>
    </lineage>
</organism>
<evidence type="ECO:0008006" key="5">
    <source>
        <dbReference type="Google" id="ProtNLM"/>
    </source>
</evidence>
<feature type="region of interest" description="Disordered" evidence="2">
    <location>
        <begin position="247"/>
        <end position="301"/>
    </location>
</feature>
<sequence>KPVDSAETSRSGGSRAELFILCWFLQKDDTLKYLSPEEQETLQFFEQTIDSLDDSLEEQENRRSAQIRPQVNSQGPISAVNGPSVSVPNPAISATPHQEIIDLVECSSAPFIPVVIFFKTGSVTSLFLTDFRHMLPAPESHFEIKPRHESMASDYNLPTPNTPPDGHSAYHPPGSVPTPVLIAHQIAENQGGGTTSTHPSTVLRRLSLESEKTQVDGSDHPSRRGPPTSAKPAHLPANISMLQRSREHLNPSGSDETIHNRQESQSLVSPSEHYQQSIETKVRKAPTRSISFKDPTPGKSRMEALSKLGLTRNRAIQNPAAPTRQEPQAAELNSYGGKSLTINPTAGGNTSTGSLSKSIKGPAPTPAPRPARHSYHGALSPPKPAQAPHPERRRSNSMFRPQGITVQFSGRGPMNDSRREALRKLGLLKT</sequence>
<feature type="region of interest" description="Disordered" evidence="2">
    <location>
        <begin position="60"/>
        <end position="84"/>
    </location>
</feature>
<dbReference type="Proteomes" id="UP000265200">
    <property type="component" value="Chromosome 23"/>
</dbReference>